<evidence type="ECO:0000313" key="2">
    <source>
        <dbReference type="Proteomes" id="UP000285060"/>
    </source>
</evidence>
<keyword evidence="2" id="KW-1185">Reference proteome</keyword>
<reference evidence="1 2" key="1">
    <citation type="submission" date="2018-08" db="EMBL/GenBank/DDBJ databases">
        <title>Aphanomyces genome sequencing and annotation.</title>
        <authorList>
            <person name="Minardi D."/>
            <person name="Oidtmann B."/>
            <person name="Van Der Giezen M."/>
            <person name="Studholme D.J."/>
        </authorList>
    </citation>
    <scope>NUCLEOTIDE SEQUENCE [LARGE SCALE GENOMIC DNA]</scope>
    <source>
        <strain evidence="1 2">NJM0002</strain>
    </source>
</reference>
<comment type="caution">
    <text evidence="1">The sequence shown here is derived from an EMBL/GenBank/DDBJ whole genome shotgun (WGS) entry which is preliminary data.</text>
</comment>
<dbReference type="AlphaFoldDB" id="A0A3R7A8I2"/>
<organism evidence="1 2">
    <name type="scientific">Aphanomyces invadans</name>
    <dbReference type="NCBI Taxonomy" id="157072"/>
    <lineage>
        <taxon>Eukaryota</taxon>
        <taxon>Sar</taxon>
        <taxon>Stramenopiles</taxon>
        <taxon>Oomycota</taxon>
        <taxon>Saprolegniomycetes</taxon>
        <taxon>Saprolegniales</taxon>
        <taxon>Verrucalvaceae</taxon>
        <taxon>Aphanomyces</taxon>
    </lineage>
</organism>
<dbReference type="Proteomes" id="UP000285060">
    <property type="component" value="Unassembled WGS sequence"/>
</dbReference>
<gene>
    <name evidence="1" type="ORF">DYB32_005266</name>
</gene>
<evidence type="ECO:0000313" key="1">
    <source>
        <dbReference type="EMBL" id="RHY29293.1"/>
    </source>
</evidence>
<protein>
    <submittedName>
        <fullName evidence="1">Uncharacterized protein</fullName>
    </submittedName>
</protein>
<dbReference type="EMBL" id="QUSY01000459">
    <property type="protein sequence ID" value="RHY29293.1"/>
    <property type="molecule type" value="Genomic_DNA"/>
</dbReference>
<proteinExistence type="predicted"/>
<sequence length="86" mass="9139">MERIQSRVGDADSDEAHALQSKPTWIATNSTRAKAAIEAGYYMNSPLTDVPLGRKDIQQIIRMSVRGGGVNGVDASSVAAPAQVLQ</sequence>
<accession>A0A3R7A8I2</accession>
<name>A0A3R7A8I2_9STRA</name>